<accession>A0A4P9Y5T8</accession>
<proteinExistence type="predicted"/>
<dbReference type="AlphaFoldDB" id="A0A4P9Y5T8"/>
<keyword evidence="2" id="KW-0812">Transmembrane</keyword>
<feature type="transmembrane region" description="Helical" evidence="2">
    <location>
        <begin position="20"/>
        <end position="44"/>
    </location>
</feature>
<feature type="region of interest" description="Disordered" evidence="1">
    <location>
        <begin position="576"/>
        <end position="629"/>
    </location>
</feature>
<feature type="compositionally biased region" description="Low complexity" evidence="1">
    <location>
        <begin position="576"/>
        <end position="586"/>
    </location>
</feature>
<dbReference type="PANTHER" id="PTHR10845">
    <property type="entry name" value="REGULATOR OF G PROTEIN SIGNALING"/>
    <property type="match status" value="1"/>
</dbReference>
<feature type="transmembrane region" description="Helical" evidence="2">
    <location>
        <begin position="498"/>
        <end position="517"/>
    </location>
</feature>
<dbReference type="Proteomes" id="UP000267251">
    <property type="component" value="Unassembled WGS sequence"/>
</dbReference>
<name>A0A4P9Y5T8_9FUNG</name>
<dbReference type="InterPro" id="IPR036305">
    <property type="entry name" value="RGS_sf"/>
</dbReference>
<dbReference type="PROSITE" id="PS50132">
    <property type="entry name" value="RGS"/>
    <property type="match status" value="1"/>
</dbReference>
<feature type="transmembrane region" description="Helical" evidence="2">
    <location>
        <begin position="313"/>
        <end position="333"/>
    </location>
</feature>
<dbReference type="Pfam" id="PF00615">
    <property type="entry name" value="RGS"/>
    <property type="match status" value="1"/>
</dbReference>
<evidence type="ECO:0000313" key="5">
    <source>
        <dbReference type="Proteomes" id="UP000267251"/>
    </source>
</evidence>
<dbReference type="SUPFAM" id="SSF48097">
    <property type="entry name" value="Regulator of G-protein signaling, RGS"/>
    <property type="match status" value="2"/>
</dbReference>
<keyword evidence="5" id="KW-1185">Reference proteome</keyword>
<evidence type="ECO:0000256" key="2">
    <source>
        <dbReference type="SAM" id="Phobius"/>
    </source>
</evidence>
<dbReference type="EMBL" id="KZ987851">
    <property type="protein sequence ID" value="RKP14323.1"/>
    <property type="molecule type" value="Genomic_DNA"/>
</dbReference>
<feature type="transmembrane region" description="Helical" evidence="2">
    <location>
        <begin position="249"/>
        <end position="271"/>
    </location>
</feature>
<gene>
    <name evidence="4" type="ORF">BJ684DRAFT_19262</name>
</gene>
<dbReference type="OrthoDB" id="5558091at2759"/>
<feature type="transmembrane region" description="Helical" evidence="2">
    <location>
        <begin position="207"/>
        <end position="229"/>
    </location>
</feature>
<sequence>MWSFLPEDGYDASLMLPHQGALVYILILGIWSVLTIGLVLYLIVYRQVPAARYRSSVLSTLCLPPALVLPAWMLLRPLLTSNVTCFVDVWGYALSMAPWVLINACRFLRMLHLYKFKMALLEAASQGTFLASLPSFHVPVAKANMSPSYFPSDHPASIPGPVDPSMALEEMGSSRSSKAYYLIGNLDPQMVTRWCSNHQSLLTERSLILVISFTYLACILLTGLASLLHGPYPSRSYAPMQCMMDWPSWVPFVIHALAQLLLYPVIWWMMNQVGDARVLRRELEVYAGFNTLLTAMLLFATGVTGISQVTRNGLFLVVGTLFSLNGLYTSLIIPVREIQRSVPSGDPSAACSSEHFTSLLQSPEYFSDFLLFSLRDFSVENPLFYCRYYQIHERLAQTRLSYAQDSLGDGGSKVKALAHQELNAMYATFLTPGCHYEVNVPRHISNRVRQHLDNGVGQLEILDEVLREPLLGPMTHVLGLAFATYRYRHTPAATHRSVGLTLLVLPSPLIIPPWAFYRALVSTTPSCYFDLWCFVLTTMPNITFNLCRLLRMLHVYKFQEAMLDAADQSSPVLLHNPNPALPANTPNHEKAPGSKGMGKSAVSWSFTSPISHASAPKPRPTTVDGKDRSDNGAMEWLSNEYSHVWWFRYRGLLTEKSLIFIGSAIVGGTLFLNVILTLIRGPYPNRRFAEIQCPVDWPFWPASLISNIIKCFLYPAIFFFLREAQDAYGIRREFQIYGVLNSTSAAACFAVLWIPGLKQSVRTGFFITFVLIYALNSLYTTYVLPLRDIMRYKRRAQSKTLTMKTLRRCLDNPDDFHAFLLFSVKDFSVENALFHRRYEQVAKKVHRLALEQEYARLSGASSDHTIACETEGEAYVQNAGASEKFKESGTRITCSELSAELENVYSTFLAPDSHYELNVSRRLVLAVRRKLDEQDYRLEIFQEVLDEVHLLMFQNTYPRFVEHRRRSLQARTIV</sequence>
<feature type="transmembrane region" description="Helical" evidence="2">
    <location>
        <begin position="766"/>
        <end position="785"/>
    </location>
</feature>
<dbReference type="Gene3D" id="1.10.167.10">
    <property type="entry name" value="Regulator of G-protein Signalling 4, domain 2"/>
    <property type="match status" value="2"/>
</dbReference>
<evidence type="ECO:0000259" key="3">
    <source>
        <dbReference type="PROSITE" id="PS50132"/>
    </source>
</evidence>
<evidence type="ECO:0000256" key="1">
    <source>
        <dbReference type="SAM" id="MobiDB-lite"/>
    </source>
</evidence>
<keyword evidence="2" id="KW-1133">Transmembrane helix</keyword>
<feature type="transmembrane region" description="Helical" evidence="2">
    <location>
        <begin position="56"/>
        <end position="75"/>
    </location>
</feature>
<feature type="compositionally biased region" description="Polar residues" evidence="1">
    <location>
        <begin position="602"/>
        <end position="611"/>
    </location>
</feature>
<feature type="transmembrane region" description="Helical" evidence="2">
    <location>
        <begin position="283"/>
        <end position="307"/>
    </location>
</feature>
<protein>
    <recommendedName>
        <fullName evidence="3">RGS domain-containing protein</fullName>
    </recommendedName>
</protein>
<reference evidence="5" key="1">
    <citation type="journal article" date="2018" name="Nat. Microbiol.">
        <title>Leveraging single-cell genomics to expand the fungal tree of life.</title>
        <authorList>
            <person name="Ahrendt S.R."/>
            <person name="Quandt C.A."/>
            <person name="Ciobanu D."/>
            <person name="Clum A."/>
            <person name="Salamov A."/>
            <person name="Andreopoulos B."/>
            <person name="Cheng J.F."/>
            <person name="Woyke T."/>
            <person name="Pelin A."/>
            <person name="Henrissat B."/>
            <person name="Reynolds N.K."/>
            <person name="Benny G.L."/>
            <person name="Smith M.E."/>
            <person name="James T.Y."/>
            <person name="Grigoriev I.V."/>
        </authorList>
    </citation>
    <scope>NUCLEOTIDE SEQUENCE [LARGE SCALE GENOMIC DNA]</scope>
</reference>
<feature type="transmembrane region" description="Helical" evidence="2">
    <location>
        <begin position="529"/>
        <end position="547"/>
    </location>
</feature>
<organism evidence="4 5">
    <name type="scientific">Piptocephalis cylindrospora</name>
    <dbReference type="NCBI Taxonomy" id="1907219"/>
    <lineage>
        <taxon>Eukaryota</taxon>
        <taxon>Fungi</taxon>
        <taxon>Fungi incertae sedis</taxon>
        <taxon>Zoopagomycota</taxon>
        <taxon>Zoopagomycotina</taxon>
        <taxon>Zoopagomycetes</taxon>
        <taxon>Zoopagales</taxon>
        <taxon>Piptocephalidaceae</taxon>
        <taxon>Piptocephalis</taxon>
    </lineage>
</organism>
<keyword evidence="2" id="KW-0472">Membrane</keyword>
<feature type="transmembrane region" description="Helical" evidence="2">
    <location>
        <begin position="90"/>
        <end position="108"/>
    </location>
</feature>
<dbReference type="InterPro" id="IPR044926">
    <property type="entry name" value="RGS_subdomain_2"/>
</dbReference>
<dbReference type="PANTHER" id="PTHR10845:SF192">
    <property type="entry name" value="DOUBLE HIT, ISOFORM B"/>
    <property type="match status" value="1"/>
</dbReference>
<feature type="domain" description="RGS" evidence="3">
    <location>
        <begin position="883"/>
        <end position="962"/>
    </location>
</feature>
<feature type="transmembrane region" description="Helical" evidence="2">
    <location>
        <begin position="734"/>
        <end position="754"/>
    </location>
</feature>
<feature type="transmembrane region" description="Helical" evidence="2">
    <location>
        <begin position="699"/>
        <end position="722"/>
    </location>
</feature>
<dbReference type="InterPro" id="IPR016137">
    <property type="entry name" value="RGS"/>
</dbReference>
<feature type="transmembrane region" description="Helical" evidence="2">
    <location>
        <begin position="658"/>
        <end position="679"/>
    </location>
</feature>
<evidence type="ECO:0000313" key="4">
    <source>
        <dbReference type="EMBL" id="RKP14323.1"/>
    </source>
</evidence>